<proteinExistence type="predicted"/>
<evidence type="ECO:0000313" key="2">
    <source>
        <dbReference type="EMBL" id="KAK4369592.1"/>
    </source>
</evidence>
<keyword evidence="3" id="KW-1185">Reference proteome</keyword>
<dbReference type="PANTHER" id="PTHR33264:SF28">
    <property type="match status" value="1"/>
</dbReference>
<sequence>MKGLHILLLALYKVPAGICWKAWRNKKRKKVLKKKNINDSPYVYYTDDDKDYSDRGDGYNGVSHETIEFETKMWHRFYDRVGFGRSSSQREEQQQQQQ</sequence>
<reference evidence="2" key="1">
    <citation type="submission" date="2023-12" db="EMBL/GenBank/DDBJ databases">
        <title>Genome assembly of Anisodus tanguticus.</title>
        <authorList>
            <person name="Wang Y.-J."/>
        </authorList>
    </citation>
    <scope>NUCLEOTIDE SEQUENCE</scope>
    <source>
        <strain evidence="2">KB-2021</strain>
        <tissue evidence="2">Leaf</tissue>
    </source>
</reference>
<evidence type="ECO:0000256" key="1">
    <source>
        <dbReference type="SAM" id="SignalP"/>
    </source>
</evidence>
<name>A0AAE1VHU4_9SOLA</name>
<feature type="signal peptide" evidence="1">
    <location>
        <begin position="1"/>
        <end position="19"/>
    </location>
</feature>
<dbReference type="EMBL" id="JAVYJV010000006">
    <property type="protein sequence ID" value="KAK4369592.1"/>
    <property type="molecule type" value="Genomic_DNA"/>
</dbReference>
<feature type="chain" id="PRO_5041921505" description="Secreted protein" evidence="1">
    <location>
        <begin position="20"/>
        <end position="98"/>
    </location>
</feature>
<protein>
    <recommendedName>
        <fullName evidence="4">Secreted protein</fullName>
    </recommendedName>
</protein>
<dbReference type="PANTHER" id="PTHR33264">
    <property type="entry name" value="EXPRESSED PROTEIN"/>
    <property type="match status" value="1"/>
</dbReference>
<gene>
    <name evidence="2" type="ORF">RND71_013384</name>
</gene>
<organism evidence="2 3">
    <name type="scientific">Anisodus tanguticus</name>
    <dbReference type="NCBI Taxonomy" id="243964"/>
    <lineage>
        <taxon>Eukaryota</taxon>
        <taxon>Viridiplantae</taxon>
        <taxon>Streptophyta</taxon>
        <taxon>Embryophyta</taxon>
        <taxon>Tracheophyta</taxon>
        <taxon>Spermatophyta</taxon>
        <taxon>Magnoliopsida</taxon>
        <taxon>eudicotyledons</taxon>
        <taxon>Gunneridae</taxon>
        <taxon>Pentapetalae</taxon>
        <taxon>asterids</taxon>
        <taxon>lamiids</taxon>
        <taxon>Solanales</taxon>
        <taxon>Solanaceae</taxon>
        <taxon>Solanoideae</taxon>
        <taxon>Hyoscyameae</taxon>
        <taxon>Anisodus</taxon>
    </lineage>
</organism>
<dbReference type="Proteomes" id="UP001291623">
    <property type="component" value="Unassembled WGS sequence"/>
</dbReference>
<comment type="caution">
    <text evidence="2">The sequence shown here is derived from an EMBL/GenBank/DDBJ whole genome shotgun (WGS) entry which is preliminary data.</text>
</comment>
<accession>A0AAE1VHU4</accession>
<dbReference type="AlphaFoldDB" id="A0AAE1VHU4"/>
<evidence type="ECO:0008006" key="4">
    <source>
        <dbReference type="Google" id="ProtNLM"/>
    </source>
</evidence>
<evidence type="ECO:0000313" key="3">
    <source>
        <dbReference type="Proteomes" id="UP001291623"/>
    </source>
</evidence>
<keyword evidence="1" id="KW-0732">Signal</keyword>